<feature type="region of interest" description="Disordered" evidence="1">
    <location>
        <begin position="19"/>
        <end position="40"/>
    </location>
</feature>
<accession>A0A6J4LG87</accession>
<dbReference type="EMBL" id="CADCTX010000593">
    <property type="protein sequence ID" value="CAA9331351.1"/>
    <property type="molecule type" value="Genomic_DNA"/>
</dbReference>
<name>A0A6J4LG87_9BACT</name>
<organism evidence="2">
    <name type="scientific">uncultured Gemmatimonadaceae bacterium</name>
    <dbReference type="NCBI Taxonomy" id="246130"/>
    <lineage>
        <taxon>Bacteria</taxon>
        <taxon>Pseudomonadati</taxon>
        <taxon>Gemmatimonadota</taxon>
        <taxon>Gemmatimonadia</taxon>
        <taxon>Gemmatimonadales</taxon>
        <taxon>Gemmatimonadaceae</taxon>
        <taxon>environmental samples</taxon>
    </lineage>
</organism>
<reference evidence="2" key="1">
    <citation type="submission" date="2020-02" db="EMBL/GenBank/DDBJ databases">
        <authorList>
            <person name="Meier V. D."/>
        </authorList>
    </citation>
    <scope>NUCLEOTIDE SEQUENCE</scope>
    <source>
        <strain evidence="2">AVDCRST_MAG40</strain>
    </source>
</reference>
<gene>
    <name evidence="2" type="ORF">AVDCRST_MAG40-1920</name>
</gene>
<sequence>MTIGDSAPGASNQIATVTGEHQLGGPPATGGGGDPHASIADAPDELRQDAVDEGGTLWNPAPEPSRVRKGMRALKWLPGLVARRAAGRAAPRGPAQVVVAIADHYEPAYLPRLLRFPTSEREQEARVERWCRLYRSTADRQRDANGFPLVHTYFLPAEDLYPAVVERLVEFARAGYGELEVQLHHGIWQPDTAEATRATLEAFRDLLVAHGCLSRWNGVGAPRYGFVHGNWALANSNHGRYCGVDGEMQILADTGCYADFTMPSAPDPSQVGKTNSIYECTLPFGERAPHRAGRDLSVGRPPTRLPLIVQGPLALNFPEHGGARRLYPRIEIGEIASRVPPTVQRAEAWRSAGVTVDGRPDWLFVKLHCHGLGEPRWESLITDERVELVEALQASAARRGDTLHFVSAREMVNIALAACDGREGSPSDYRDYRLQLITPRG</sequence>
<proteinExistence type="predicted"/>
<evidence type="ECO:0000256" key="1">
    <source>
        <dbReference type="SAM" id="MobiDB-lite"/>
    </source>
</evidence>
<dbReference type="AlphaFoldDB" id="A0A6J4LG87"/>
<evidence type="ECO:0000313" key="2">
    <source>
        <dbReference type="EMBL" id="CAA9331351.1"/>
    </source>
</evidence>
<protein>
    <submittedName>
        <fullName evidence="2">Uncharacterized protein</fullName>
    </submittedName>
</protein>